<evidence type="ECO:0000256" key="3">
    <source>
        <dbReference type="SAM" id="Coils"/>
    </source>
</evidence>
<dbReference type="InterPro" id="IPR056884">
    <property type="entry name" value="NPHP3-like_N"/>
</dbReference>
<feature type="domain" description="GPI inositol-deacylase winged helix" evidence="4">
    <location>
        <begin position="569"/>
        <end position="650"/>
    </location>
</feature>
<reference evidence="8" key="1">
    <citation type="journal article" date="2017" name="Genome Biol.">
        <title>Comparative genomics reveals high biological diversity and specific adaptations in the industrially and medically important fungal genus Aspergillus.</title>
        <authorList>
            <person name="de Vries R.P."/>
            <person name="Riley R."/>
            <person name="Wiebenga A."/>
            <person name="Aguilar-Osorio G."/>
            <person name="Amillis S."/>
            <person name="Uchima C.A."/>
            <person name="Anderluh G."/>
            <person name="Asadollahi M."/>
            <person name="Askin M."/>
            <person name="Barry K."/>
            <person name="Battaglia E."/>
            <person name="Bayram O."/>
            <person name="Benocci T."/>
            <person name="Braus-Stromeyer S.A."/>
            <person name="Caldana C."/>
            <person name="Canovas D."/>
            <person name="Cerqueira G.C."/>
            <person name="Chen F."/>
            <person name="Chen W."/>
            <person name="Choi C."/>
            <person name="Clum A."/>
            <person name="Dos Santos R.A."/>
            <person name="Damasio A.R."/>
            <person name="Diallinas G."/>
            <person name="Emri T."/>
            <person name="Fekete E."/>
            <person name="Flipphi M."/>
            <person name="Freyberg S."/>
            <person name="Gallo A."/>
            <person name="Gournas C."/>
            <person name="Habgood R."/>
            <person name="Hainaut M."/>
            <person name="Harispe M.L."/>
            <person name="Henrissat B."/>
            <person name="Hilden K.S."/>
            <person name="Hope R."/>
            <person name="Hossain A."/>
            <person name="Karabika E."/>
            <person name="Karaffa L."/>
            <person name="Karanyi Z."/>
            <person name="Krasevec N."/>
            <person name="Kuo A."/>
            <person name="Kusch H."/>
            <person name="LaButti K."/>
            <person name="Lagendijk E.L."/>
            <person name="Lapidus A."/>
            <person name="Levasseur A."/>
            <person name="Lindquist E."/>
            <person name="Lipzen A."/>
            <person name="Logrieco A.F."/>
            <person name="MacCabe A."/>
            <person name="Maekelae M.R."/>
            <person name="Malavazi I."/>
            <person name="Melin P."/>
            <person name="Meyer V."/>
            <person name="Mielnichuk N."/>
            <person name="Miskei M."/>
            <person name="Molnar A.P."/>
            <person name="Mule G."/>
            <person name="Ngan C.Y."/>
            <person name="Orejas M."/>
            <person name="Orosz E."/>
            <person name="Ouedraogo J.P."/>
            <person name="Overkamp K.M."/>
            <person name="Park H.-S."/>
            <person name="Perrone G."/>
            <person name="Piumi F."/>
            <person name="Punt P.J."/>
            <person name="Ram A.F."/>
            <person name="Ramon A."/>
            <person name="Rauscher S."/>
            <person name="Record E."/>
            <person name="Riano-Pachon D.M."/>
            <person name="Robert V."/>
            <person name="Roehrig J."/>
            <person name="Ruller R."/>
            <person name="Salamov A."/>
            <person name="Salih N.S."/>
            <person name="Samson R.A."/>
            <person name="Sandor E."/>
            <person name="Sanguinetti M."/>
            <person name="Schuetze T."/>
            <person name="Sepcic K."/>
            <person name="Shelest E."/>
            <person name="Sherlock G."/>
            <person name="Sophianopoulou V."/>
            <person name="Squina F.M."/>
            <person name="Sun H."/>
            <person name="Susca A."/>
            <person name="Todd R.B."/>
            <person name="Tsang A."/>
            <person name="Unkles S.E."/>
            <person name="van de Wiele N."/>
            <person name="van Rossen-Uffink D."/>
            <person name="Oliveira J.V."/>
            <person name="Vesth T.C."/>
            <person name="Visser J."/>
            <person name="Yu J.-H."/>
            <person name="Zhou M."/>
            <person name="Andersen M.R."/>
            <person name="Archer D.B."/>
            <person name="Baker S.E."/>
            <person name="Benoit I."/>
            <person name="Brakhage A.A."/>
            <person name="Braus G.H."/>
            <person name="Fischer R."/>
            <person name="Frisvad J.C."/>
            <person name="Goldman G.H."/>
            <person name="Houbraken J."/>
            <person name="Oakley B."/>
            <person name="Pocsi I."/>
            <person name="Scazzocchio C."/>
            <person name="Seiboth B."/>
            <person name="vanKuyk P.A."/>
            <person name="Wortman J."/>
            <person name="Dyer P.S."/>
            <person name="Grigoriev I.V."/>
        </authorList>
    </citation>
    <scope>NUCLEOTIDE SEQUENCE [LARGE SCALE GENOMIC DNA]</scope>
    <source>
        <strain evidence="8">CBS 506.65</strain>
    </source>
</reference>
<feature type="domain" description="DUF7708" evidence="5">
    <location>
        <begin position="75"/>
        <end position="215"/>
    </location>
</feature>
<dbReference type="AlphaFoldDB" id="A0A1L9SCV9"/>
<protein>
    <submittedName>
        <fullName evidence="7">Uncharacterized protein</fullName>
    </submittedName>
</protein>
<dbReference type="PROSITE" id="PS50297">
    <property type="entry name" value="ANK_REP_REGION"/>
    <property type="match status" value="3"/>
</dbReference>
<evidence type="ECO:0000313" key="7">
    <source>
        <dbReference type="EMBL" id="OJJ45045.1"/>
    </source>
</evidence>
<gene>
    <name evidence="7" type="ORF">ASPZODRAFT_17959</name>
</gene>
<keyword evidence="2" id="KW-0040">ANK repeat</keyword>
<keyword evidence="8" id="KW-1185">Reference proteome</keyword>
<dbReference type="GeneID" id="34613587"/>
<dbReference type="Pfam" id="PF00023">
    <property type="entry name" value="Ank"/>
    <property type="match status" value="2"/>
</dbReference>
<dbReference type="Gene3D" id="1.25.40.20">
    <property type="entry name" value="Ankyrin repeat-containing domain"/>
    <property type="match status" value="2"/>
</dbReference>
<dbReference type="PROSITE" id="PS50088">
    <property type="entry name" value="ANK_REPEAT"/>
    <property type="match status" value="3"/>
</dbReference>
<evidence type="ECO:0000256" key="2">
    <source>
        <dbReference type="PROSITE-ProRule" id="PRU00023"/>
    </source>
</evidence>
<proteinExistence type="predicted"/>
<dbReference type="Pfam" id="PF22939">
    <property type="entry name" value="WHD_GPIID"/>
    <property type="match status" value="1"/>
</dbReference>
<feature type="repeat" description="ANK" evidence="2">
    <location>
        <begin position="750"/>
        <end position="782"/>
    </location>
</feature>
<dbReference type="PANTHER" id="PTHR10039:SF10">
    <property type="entry name" value="NACHT DOMAIN-CONTAINING PROTEIN"/>
    <property type="match status" value="1"/>
</dbReference>
<dbReference type="Proteomes" id="UP000184188">
    <property type="component" value="Unassembled WGS sequence"/>
</dbReference>
<feature type="repeat" description="ANK" evidence="2">
    <location>
        <begin position="816"/>
        <end position="848"/>
    </location>
</feature>
<evidence type="ECO:0000313" key="8">
    <source>
        <dbReference type="Proteomes" id="UP000184188"/>
    </source>
</evidence>
<dbReference type="Gene3D" id="3.40.50.300">
    <property type="entry name" value="P-loop containing nucleotide triphosphate hydrolases"/>
    <property type="match status" value="1"/>
</dbReference>
<dbReference type="SMART" id="SM00248">
    <property type="entry name" value="ANK"/>
    <property type="match status" value="6"/>
</dbReference>
<dbReference type="PANTHER" id="PTHR10039">
    <property type="entry name" value="AMELOGENIN"/>
    <property type="match status" value="1"/>
</dbReference>
<dbReference type="OrthoDB" id="7464126at2759"/>
<dbReference type="InterPro" id="IPR027417">
    <property type="entry name" value="P-loop_NTPase"/>
</dbReference>
<feature type="coiled-coil region" evidence="3">
    <location>
        <begin position="251"/>
        <end position="278"/>
    </location>
</feature>
<dbReference type="RefSeq" id="XP_022579555.1">
    <property type="nucleotide sequence ID" value="XM_022727123.1"/>
</dbReference>
<keyword evidence="3" id="KW-0175">Coiled coil</keyword>
<dbReference type="Pfam" id="PF24809">
    <property type="entry name" value="DUF7708"/>
    <property type="match status" value="1"/>
</dbReference>
<feature type="repeat" description="ANK" evidence="2">
    <location>
        <begin position="688"/>
        <end position="720"/>
    </location>
</feature>
<evidence type="ECO:0000259" key="4">
    <source>
        <dbReference type="Pfam" id="PF22939"/>
    </source>
</evidence>
<dbReference type="InterPro" id="IPR002110">
    <property type="entry name" value="Ankyrin_rpt"/>
</dbReference>
<dbReference type="SUPFAM" id="SSF52540">
    <property type="entry name" value="P-loop containing nucleoside triphosphate hydrolases"/>
    <property type="match status" value="1"/>
</dbReference>
<organism evidence="7 8">
    <name type="scientific">Penicilliopsis zonata CBS 506.65</name>
    <dbReference type="NCBI Taxonomy" id="1073090"/>
    <lineage>
        <taxon>Eukaryota</taxon>
        <taxon>Fungi</taxon>
        <taxon>Dikarya</taxon>
        <taxon>Ascomycota</taxon>
        <taxon>Pezizomycotina</taxon>
        <taxon>Eurotiomycetes</taxon>
        <taxon>Eurotiomycetidae</taxon>
        <taxon>Eurotiales</taxon>
        <taxon>Aspergillaceae</taxon>
        <taxon>Penicilliopsis</taxon>
    </lineage>
</organism>
<dbReference type="SUPFAM" id="SSF48403">
    <property type="entry name" value="Ankyrin repeat"/>
    <property type="match status" value="1"/>
</dbReference>
<evidence type="ECO:0000259" key="5">
    <source>
        <dbReference type="Pfam" id="PF24809"/>
    </source>
</evidence>
<sequence>MASGALIQSSVRRTDPTITLKQALASFEDALMDEQKAQYQTSTTSPDAASVIEFVAQIDAKNSTVMRRCVAPRLCTFLEATQQFTSVVDTFVSSNPTIAALVWGGVRTTLLTASNVAAYFEKVTGMIMRIGKSCPTYQQFGQLYPGCIDLQRALCDYFAIIIQLCIKIIEVSRRNTVAQTFSSILYPFESEFQSFLNNLQQAEKEIQLQLSFASKKSNYEASKLLEQEARENVGFRRSAFGFFKESSKEQAEMHQWRIDKAKRDAAKLRSRIRESLSTVNYIQPWKLAKKQHVPGTAEWLQQELDFVAWEDEKGSANLWCSGTMGMGKTTIVSNVVAYLHKTRKKDHIISYFFCRSDDEESRSARSIIGCLVRQLLDVRIGNARNDDLEGLYMDSRHLDTTNDVVNFVLSKLDVGNKYYIILDGLDECEEGEVRDVAQALAQIINHSTNHIKLLCSGRPELEKQLLRVITPQYRIQITEEKLQSDMELYISMELGRCLEEELLHLGDPTLILKISEALQDGSHGMFLWTRFFIEELCTQACDSDILEALKNLPHGLSELFDRKIHRIQKQKAAKQAIKMLQFCGVAKRPLTAMEYREALSLEPYQKSLDRSRFPNDMNQIISDCCGLVFMDEEASTVQYVHHSIKQHLFSLASEHSATFVATTLDQHFGLLCMTYLDLTNFKQPNDVNGQTALYAAAEGGYLNIVDRLLRAGTRIDTPVTRVKAKLELYPETGQFQILENDTGFGLESLKGREALSAAACNGHLEVVERLMAAGADVTQDPILEQRTLTKAAGNGHLEVVERLLAAGVDARPNIIIGPTAHAAAAGNGHLEVVERLLATGADVRLSPTLGQLALNAAAGNGHLNMVERLLDTRIIYDPDNTSKYPADGGLVSAAENGHLEIVEKLLAAYEFAGREWRRTYLRRALDAATTHKHWDIVEKLRQAGELEKAFSWLKSW</sequence>
<feature type="domain" description="Nephrocystin 3-like N-terminal" evidence="6">
    <location>
        <begin position="295"/>
        <end position="458"/>
    </location>
</feature>
<dbReference type="InterPro" id="IPR054471">
    <property type="entry name" value="GPIID_WHD"/>
</dbReference>
<accession>A0A1L9SCV9</accession>
<keyword evidence="1" id="KW-0677">Repeat</keyword>
<dbReference type="Pfam" id="PF12796">
    <property type="entry name" value="Ank_2"/>
    <property type="match status" value="1"/>
</dbReference>
<evidence type="ECO:0000256" key="1">
    <source>
        <dbReference type="ARBA" id="ARBA00022737"/>
    </source>
</evidence>
<evidence type="ECO:0000259" key="6">
    <source>
        <dbReference type="Pfam" id="PF24883"/>
    </source>
</evidence>
<dbReference type="STRING" id="1073090.A0A1L9SCV9"/>
<dbReference type="EMBL" id="KV878346">
    <property type="protein sequence ID" value="OJJ45045.1"/>
    <property type="molecule type" value="Genomic_DNA"/>
</dbReference>
<dbReference type="InterPro" id="IPR056125">
    <property type="entry name" value="DUF7708"/>
</dbReference>
<dbReference type="VEuPathDB" id="FungiDB:ASPZODRAFT_17959"/>
<name>A0A1L9SCV9_9EURO</name>
<dbReference type="InterPro" id="IPR036770">
    <property type="entry name" value="Ankyrin_rpt-contain_sf"/>
</dbReference>
<dbReference type="Pfam" id="PF24883">
    <property type="entry name" value="NPHP3_N"/>
    <property type="match status" value="1"/>
</dbReference>